<dbReference type="EMBL" id="CP104213">
    <property type="protein sequence ID" value="UWX65479.1"/>
    <property type="molecule type" value="Genomic_DNA"/>
</dbReference>
<name>A0ABY5YK62_9DEIO</name>
<dbReference type="PROSITE" id="PS51257">
    <property type="entry name" value="PROKAR_LIPOPROTEIN"/>
    <property type="match status" value="1"/>
</dbReference>
<sequence length="209" mass="23056">MQKYVAVLAVSLLLAACSQQPKPHAASFSGYAERPELQDPQSQAILQRYGDDPGLLEALREAYNEVPRQLSLPAVPALTGLDLSSDRLSYIKSVGWGNVPNYDRQYANQGSVNAVYPGLDWSRDGCSAPTGLGLGYTGDFRPACNVHDFGYRNLKVYQRTDANRKTTDEAFYTNMKTICNAKPWYKEPPCYAAAYAYYQAVRVGGGDSF</sequence>
<protein>
    <submittedName>
        <fullName evidence="1">Phospholipase</fullName>
    </submittedName>
</protein>
<gene>
    <name evidence="1" type="ORF">N0D28_07465</name>
</gene>
<dbReference type="RefSeq" id="WP_260561734.1">
    <property type="nucleotide sequence ID" value="NZ_BAABEC010000189.1"/>
</dbReference>
<dbReference type="InterPro" id="IPR015141">
    <property type="entry name" value="PLipase_A2_prok/fun"/>
</dbReference>
<dbReference type="SUPFAM" id="SSF48619">
    <property type="entry name" value="Phospholipase A2, PLA2"/>
    <property type="match status" value="1"/>
</dbReference>
<dbReference type="Proteomes" id="UP001060261">
    <property type="component" value="Chromosome"/>
</dbReference>
<dbReference type="Pfam" id="PF09056">
    <property type="entry name" value="Phospholip_A2_3"/>
    <property type="match status" value="1"/>
</dbReference>
<dbReference type="InterPro" id="IPR036444">
    <property type="entry name" value="PLipase_A2_dom_sf"/>
</dbReference>
<proteinExistence type="predicted"/>
<evidence type="ECO:0000313" key="1">
    <source>
        <dbReference type="EMBL" id="UWX65479.1"/>
    </source>
</evidence>
<reference evidence="1" key="1">
    <citation type="submission" date="2022-09" db="EMBL/GenBank/DDBJ databases">
        <title>genome sequence of Deinococcus rubellus.</title>
        <authorList>
            <person name="Srinivasan S."/>
        </authorList>
    </citation>
    <scope>NUCLEOTIDE SEQUENCE</scope>
    <source>
        <strain evidence="1">Ant6</strain>
    </source>
</reference>
<accession>A0ABY5YK62</accession>
<keyword evidence="2" id="KW-1185">Reference proteome</keyword>
<dbReference type="Gene3D" id="1.20.90.10">
    <property type="entry name" value="Phospholipase A2 domain"/>
    <property type="match status" value="1"/>
</dbReference>
<organism evidence="1 2">
    <name type="scientific">Deinococcus rubellus</name>
    <dbReference type="NCBI Taxonomy" id="1889240"/>
    <lineage>
        <taxon>Bacteria</taxon>
        <taxon>Thermotogati</taxon>
        <taxon>Deinococcota</taxon>
        <taxon>Deinococci</taxon>
        <taxon>Deinococcales</taxon>
        <taxon>Deinococcaceae</taxon>
        <taxon>Deinococcus</taxon>
    </lineage>
</organism>
<evidence type="ECO:0000313" key="2">
    <source>
        <dbReference type="Proteomes" id="UP001060261"/>
    </source>
</evidence>